<evidence type="ECO:0000256" key="1">
    <source>
        <dbReference type="SAM" id="SignalP"/>
    </source>
</evidence>
<evidence type="ECO:0000313" key="2">
    <source>
        <dbReference type="EMBL" id="MCP9764061.1"/>
    </source>
</evidence>
<organism evidence="2 3">
    <name type="scientific">Lacihabitans soyangensis</name>
    <dbReference type="NCBI Taxonomy" id="869394"/>
    <lineage>
        <taxon>Bacteria</taxon>
        <taxon>Pseudomonadati</taxon>
        <taxon>Bacteroidota</taxon>
        <taxon>Cytophagia</taxon>
        <taxon>Cytophagales</taxon>
        <taxon>Leadbetterellaceae</taxon>
        <taxon>Lacihabitans</taxon>
    </lineage>
</organism>
<keyword evidence="3" id="KW-1185">Reference proteome</keyword>
<proteinExistence type="predicted"/>
<dbReference type="AlphaFoldDB" id="A0AAE3KVC8"/>
<keyword evidence="1" id="KW-0732">Signal</keyword>
<sequence>MKTLKLFVLLIIFGSLNHALAQSKASSKDKQKSNSESLKVILENASKVINDLNYLPFGDKKVEVKVEFQTEVSKTVNGELNVLIFKAEGELSKTKSNTVTYTYDVLLNRNLAPKSITEDLVLLIKNSISQMNSINDESIKPKGLNIKIEFTIEKTAGGGINDFKFIPLSASVDISKKAVHSIELEFDKE</sequence>
<gene>
    <name evidence="2" type="ORF">EGI31_13980</name>
</gene>
<reference evidence="2 3" key="1">
    <citation type="submission" date="2018-11" db="EMBL/GenBank/DDBJ databases">
        <title>Novel bacteria species description.</title>
        <authorList>
            <person name="Han J.-H."/>
        </authorList>
    </citation>
    <scope>NUCLEOTIDE SEQUENCE [LARGE SCALE GENOMIC DNA]</scope>
    <source>
        <strain evidence="2 3">KCTC23259</strain>
    </source>
</reference>
<accession>A0AAE3KVC8</accession>
<dbReference type="Proteomes" id="UP001204144">
    <property type="component" value="Unassembled WGS sequence"/>
</dbReference>
<evidence type="ECO:0000313" key="3">
    <source>
        <dbReference type="Proteomes" id="UP001204144"/>
    </source>
</evidence>
<feature type="signal peptide" evidence="1">
    <location>
        <begin position="1"/>
        <end position="21"/>
    </location>
</feature>
<comment type="caution">
    <text evidence="2">The sequence shown here is derived from an EMBL/GenBank/DDBJ whole genome shotgun (WGS) entry which is preliminary data.</text>
</comment>
<feature type="chain" id="PRO_5042042358" description="DUF4403 family protein" evidence="1">
    <location>
        <begin position="22"/>
        <end position="189"/>
    </location>
</feature>
<dbReference type="EMBL" id="RJUF01000056">
    <property type="protein sequence ID" value="MCP9764061.1"/>
    <property type="molecule type" value="Genomic_DNA"/>
</dbReference>
<evidence type="ECO:0008006" key="4">
    <source>
        <dbReference type="Google" id="ProtNLM"/>
    </source>
</evidence>
<name>A0AAE3KVC8_9BACT</name>
<dbReference type="RefSeq" id="WP_255037820.1">
    <property type="nucleotide sequence ID" value="NZ_RJUF01000056.1"/>
</dbReference>
<protein>
    <recommendedName>
        <fullName evidence="4">DUF4403 family protein</fullName>
    </recommendedName>
</protein>